<dbReference type="OrthoDB" id="3197444at2"/>
<sequence>MEKYKQFKSVEEGREWGDRLYSNWSNKIKNKKYILFKICKKIDKKRDYDSPKDIINQYLGERYQHINSYLRFGKKDKNINVKYLAKIMSRQIANAPKLNENIIFYRYLDCNTLKNIETCRKDKPFIDKGFMSTSLTNIRSKPNEDNTCLLKIFADKGSQGAYTHLMGTETSPGNYEHYYEQEFTFQKGSKLYPLGKIYEIKITTPSDDDFTISVLDCHLTNR</sequence>
<reference evidence="2 3" key="1">
    <citation type="submission" date="2017-05" db="EMBL/GenBank/DDBJ databases">
        <title>Vagococcus spp. assemblies.</title>
        <authorList>
            <person name="Gulvik C.A."/>
        </authorList>
    </citation>
    <scope>NUCLEOTIDE SEQUENCE [LARGE SCALE GENOMIC DNA]</scope>
    <source>
        <strain evidence="2 3">SS1714</strain>
    </source>
</reference>
<dbReference type="SUPFAM" id="SSF56399">
    <property type="entry name" value="ADP-ribosylation"/>
    <property type="match status" value="1"/>
</dbReference>
<dbReference type="EMBL" id="NGKB01000002">
    <property type="protein sequence ID" value="RSU16578.1"/>
    <property type="molecule type" value="Genomic_DNA"/>
</dbReference>
<evidence type="ECO:0000313" key="3">
    <source>
        <dbReference type="Proteomes" id="UP000288028"/>
    </source>
</evidence>
<dbReference type="RefSeq" id="WP_126791919.1">
    <property type="nucleotide sequence ID" value="NZ_JBHSTO010000010.1"/>
</dbReference>
<dbReference type="Gene3D" id="3.90.176.10">
    <property type="entry name" value="Toxin ADP-ribosyltransferase, Chain A, domain 1"/>
    <property type="match status" value="1"/>
</dbReference>
<keyword evidence="3" id="KW-1185">Reference proteome</keyword>
<accession>A0A430B8J6</accession>
<dbReference type="Proteomes" id="UP000288028">
    <property type="component" value="Unassembled WGS sequence"/>
</dbReference>
<evidence type="ECO:0000259" key="1">
    <source>
        <dbReference type="Pfam" id="PF03496"/>
    </source>
</evidence>
<dbReference type="Pfam" id="PF03496">
    <property type="entry name" value="ADPrib_exo_Tox"/>
    <property type="match status" value="1"/>
</dbReference>
<comment type="caution">
    <text evidence="2">The sequence shown here is derived from an EMBL/GenBank/DDBJ whole genome shotgun (WGS) entry which is preliminary data.</text>
</comment>
<organism evidence="2 3">
    <name type="scientific">Vagococcus carniphilus</name>
    <dbReference type="NCBI Taxonomy" id="218144"/>
    <lineage>
        <taxon>Bacteria</taxon>
        <taxon>Bacillati</taxon>
        <taxon>Bacillota</taxon>
        <taxon>Bacilli</taxon>
        <taxon>Lactobacillales</taxon>
        <taxon>Enterococcaceae</taxon>
        <taxon>Vagococcus</taxon>
    </lineage>
</organism>
<proteinExistence type="predicted"/>
<feature type="domain" description="ADP ribosyltransferase" evidence="1">
    <location>
        <begin position="14"/>
        <end position="190"/>
    </location>
</feature>
<evidence type="ECO:0000313" key="2">
    <source>
        <dbReference type="EMBL" id="RSU16578.1"/>
    </source>
</evidence>
<dbReference type="AlphaFoldDB" id="A0A430B8J6"/>
<protein>
    <recommendedName>
        <fullName evidence="1">ADP ribosyltransferase domain-containing protein</fullName>
    </recommendedName>
</protein>
<name>A0A430B8J6_9ENTE</name>
<dbReference type="GO" id="GO:0005576">
    <property type="term" value="C:extracellular region"/>
    <property type="evidence" value="ECO:0007669"/>
    <property type="project" value="InterPro"/>
</dbReference>
<gene>
    <name evidence="2" type="ORF">CBF28_03360</name>
</gene>
<dbReference type="PROSITE" id="PS51996">
    <property type="entry name" value="TR_MART"/>
    <property type="match status" value="1"/>
</dbReference>
<dbReference type="InterPro" id="IPR003540">
    <property type="entry name" value="ADP-ribosyltransferase"/>
</dbReference>